<dbReference type="GO" id="GO:0005634">
    <property type="term" value="C:nucleus"/>
    <property type="evidence" value="ECO:0007669"/>
    <property type="project" value="TreeGrafter"/>
</dbReference>
<dbReference type="InterPro" id="IPR029063">
    <property type="entry name" value="SAM-dependent_MTases_sf"/>
</dbReference>
<evidence type="ECO:0000256" key="2">
    <source>
        <dbReference type="ARBA" id="ARBA00012003"/>
    </source>
</evidence>
<dbReference type="SMART" id="SM01296">
    <property type="entry name" value="N2227"/>
    <property type="match status" value="1"/>
</dbReference>
<reference evidence="6" key="1">
    <citation type="submission" date="2020-11" db="EMBL/GenBank/DDBJ databases">
        <authorList>
            <person name="Tran Van P."/>
        </authorList>
    </citation>
    <scope>NUCLEOTIDE SEQUENCE</scope>
</reference>
<sequence>MPVYFSFSSWHLKRIAEKERHFDSLPPNHRLLLKKFGDHFNMVRECILYNAEFIDEMILEAERMFLNEDYQCKTEAAEPVRPADMDKVDSTMVQLVRDWSGAGSEERKASYGMVVQALEEEFSDLLPEERSETRVLVPGAGLGRLAFEIFRRGFSSEGNEYSMFMLVAANFMINRILKPGGIWINIGPLLYHYADMKDNLSIEPPYDILKECIVAIGFKFEKEEVNVETPYACDMNSMNKNTFRSVFFVCRKPTNFEQS</sequence>
<keyword evidence="3" id="KW-0489">Methyltransferase</keyword>
<dbReference type="SUPFAM" id="SSF53335">
    <property type="entry name" value="S-adenosyl-L-methionine-dependent methyltransferases"/>
    <property type="match status" value="1"/>
</dbReference>
<dbReference type="InterPro" id="IPR012901">
    <property type="entry name" value="CARME"/>
</dbReference>
<evidence type="ECO:0000256" key="5">
    <source>
        <dbReference type="ARBA" id="ARBA00022691"/>
    </source>
</evidence>
<dbReference type="OrthoDB" id="978at2759"/>
<accession>A0A7R9C1P4</accession>
<keyword evidence="4" id="KW-0808">Transferase</keyword>
<dbReference type="EMBL" id="OA894041">
    <property type="protein sequence ID" value="CAD7285147.1"/>
    <property type="molecule type" value="Genomic_DNA"/>
</dbReference>
<name>A0A7R9C1P4_9CRUS</name>
<dbReference type="GO" id="GO:0032259">
    <property type="term" value="P:methylation"/>
    <property type="evidence" value="ECO:0007669"/>
    <property type="project" value="UniProtKB-KW"/>
</dbReference>
<dbReference type="GO" id="GO:0035498">
    <property type="term" value="P:carnosine metabolic process"/>
    <property type="evidence" value="ECO:0007669"/>
    <property type="project" value="TreeGrafter"/>
</dbReference>
<protein>
    <recommendedName>
        <fullName evidence="2">carnosine N-methyltransferase</fullName>
        <ecNumber evidence="2">2.1.1.22</ecNumber>
    </recommendedName>
</protein>
<organism evidence="6">
    <name type="scientific">Notodromas monacha</name>
    <dbReference type="NCBI Taxonomy" id="399045"/>
    <lineage>
        <taxon>Eukaryota</taxon>
        <taxon>Metazoa</taxon>
        <taxon>Ecdysozoa</taxon>
        <taxon>Arthropoda</taxon>
        <taxon>Crustacea</taxon>
        <taxon>Oligostraca</taxon>
        <taxon>Ostracoda</taxon>
        <taxon>Podocopa</taxon>
        <taxon>Podocopida</taxon>
        <taxon>Cypridocopina</taxon>
        <taxon>Cypridoidea</taxon>
        <taxon>Cyprididae</taxon>
        <taxon>Notodromas</taxon>
    </lineage>
</organism>
<gene>
    <name evidence="6" type="ORF">NMOB1V02_LOCUS12749</name>
</gene>
<dbReference type="Proteomes" id="UP000678499">
    <property type="component" value="Unassembled WGS sequence"/>
</dbReference>
<evidence type="ECO:0000256" key="1">
    <source>
        <dbReference type="ARBA" id="ARBA00010086"/>
    </source>
</evidence>
<evidence type="ECO:0000256" key="4">
    <source>
        <dbReference type="ARBA" id="ARBA00022679"/>
    </source>
</evidence>
<dbReference type="Pfam" id="PF07942">
    <property type="entry name" value="CARME"/>
    <property type="match status" value="1"/>
</dbReference>
<keyword evidence="5" id="KW-0949">S-adenosyl-L-methionine</keyword>
<dbReference type="PANTHER" id="PTHR12303:SF6">
    <property type="entry name" value="CARNOSINE N-METHYLTRANSFERASE"/>
    <property type="match status" value="1"/>
</dbReference>
<proteinExistence type="inferred from homology"/>
<evidence type="ECO:0000313" key="6">
    <source>
        <dbReference type="EMBL" id="CAD7285147.1"/>
    </source>
</evidence>
<dbReference type="GO" id="GO:0030735">
    <property type="term" value="F:carnosine N-methyltransferase activity"/>
    <property type="evidence" value="ECO:0007669"/>
    <property type="project" value="UniProtKB-EC"/>
</dbReference>
<dbReference type="EC" id="2.1.1.22" evidence="2"/>
<dbReference type="EMBL" id="CAJPEX010012004">
    <property type="protein sequence ID" value="CAG0925299.1"/>
    <property type="molecule type" value="Genomic_DNA"/>
</dbReference>
<comment type="similarity">
    <text evidence="1">Belongs to the carnosine N-methyltransferase family.</text>
</comment>
<dbReference type="GO" id="GO:0005829">
    <property type="term" value="C:cytosol"/>
    <property type="evidence" value="ECO:0007669"/>
    <property type="project" value="TreeGrafter"/>
</dbReference>
<dbReference type="AlphaFoldDB" id="A0A7R9C1P4"/>
<evidence type="ECO:0000313" key="7">
    <source>
        <dbReference type="Proteomes" id="UP000678499"/>
    </source>
</evidence>
<keyword evidence="7" id="KW-1185">Reference proteome</keyword>
<evidence type="ECO:0000256" key="3">
    <source>
        <dbReference type="ARBA" id="ARBA00022603"/>
    </source>
</evidence>
<dbReference type="PANTHER" id="PTHR12303">
    <property type="entry name" value="CARNOSINE N-METHYLTRANSFERASE"/>
    <property type="match status" value="1"/>
</dbReference>